<keyword evidence="14" id="KW-0472">Membrane</keyword>
<evidence type="ECO:0000256" key="14">
    <source>
        <dbReference type="ARBA" id="ARBA00023136"/>
    </source>
</evidence>
<keyword evidence="13 17" id="KW-0496">Mitochondrion</keyword>
<dbReference type="GO" id="GO:0005743">
    <property type="term" value="C:mitochondrial inner membrane"/>
    <property type="evidence" value="ECO:0007669"/>
    <property type="project" value="UniProtKB-SubCell"/>
</dbReference>
<evidence type="ECO:0000256" key="2">
    <source>
        <dbReference type="ARBA" id="ARBA00007668"/>
    </source>
</evidence>
<reference evidence="19 20" key="1">
    <citation type="submission" date="2020-08" db="EMBL/GenBank/DDBJ databases">
        <title>Aphidius gifuensis genome sequencing and assembly.</title>
        <authorList>
            <person name="Du Z."/>
        </authorList>
    </citation>
    <scope>NUCLEOTIDE SEQUENCE [LARGE SCALE GENOMIC DNA]</scope>
    <source>
        <strain evidence="19">YNYX2018</strain>
        <tissue evidence="19">Adults</tissue>
    </source>
</reference>
<accession>A0A835CU86</accession>
<keyword evidence="11 17" id="KW-0249">Electron transport</keyword>
<dbReference type="Proteomes" id="UP000639338">
    <property type="component" value="Unassembled WGS sequence"/>
</dbReference>
<evidence type="ECO:0000256" key="13">
    <source>
        <dbReference type="ARBA" id="ARBA00023128"/>
    </source>
</evidence>
<dbReference type="PANTHER" id="PTHR24276:SF91">
    <property type="entry name" value="AT26814P-RELATED"/>
    <property type="match status" value="1"/>
</dbReference>
<dbReference type="InterPro" id="IPR050430">
    <property type="entry name" value="Peptidase_S1"/>
</dbReference>
<dbReference type="InterPro" id="IPR009003">
    <property type="entry name" value="Peptidase_S1_PA"/>
</dbReference>
<dbReference type="AlphaFoldDB" id="A0A835CU86"/>
<dbReference type="InterPro" id="IPR043504">
    <property type="entry name" value="Peptidase_S1_PA_chymotrypsin"/>
</dbReference>
<feature type="domain" description="Peptidase S1" evidence="18">
    <location>
        <begin position="220"/>
        <end position="441"/>
    </location>
</feature>
<dbReference type="SUPFAM" id="SSF50494">
    <property type="entry name" value="Trypsin-like serine proteases"/>
    <property type="match status" value="2"/>
</dbReference>
<dbReference type="OrthoDB" id="6683853at2759"/>
<dbReference type="InterPro" id="IPR001254">
    <property type="entry name" value="Trypsin_dom"/>
</dbReference>
<dbReference type="GO" id="GO:0045275">
    <property type="term" value="C:respiratory chain complex III"/>
    <property type="evidence" value="ECO:0007669"/>
    <property type="project" value="UniProtKB-UniRule"/>
</dbReference>
<evidence type="ECO:0000256" key="12">
    <source>
        <dbReference type="ARBA" id="ARBA00022989"/>
    </source>
</evidence>
<keyword evidence="9" id="KW-0378">Hydrolase</keyword>
<keyword evidence="12" id="KW-1133">Transmembrane helix</keyword>
<dbReference type="SMART" id="SM00020">
    <property type="entry name" value="Tryp_SPc"/>
    <property type="match status" value="2"/>
</dbReference>
<keyword evidence="8 17" id="KW-0999">Mitochondrion inner membrane</keyword>
<proteinExistence type="inferred from homology"/>
<evidence type="ECO:0000256" key="3">
    <source>
        <dbReference type="ARBA" id="ARBA00016324"/>
    </source>
</evidence>
<evidence type="ECO:0000256" key="15">
    <source>
        <dbReference type="ARBA" id="ARBA00023157"/>
    </source>
</evidence>
<comment type="similarity">
    <text evidence="2 17">Belongs to the UQCRQ/QCR8 family.</text>
</comment>
<dbReference type="GO" id="GO:0004252">
    <property type="term" value="F:serine-type endopeptidase activity"/>
    <property type="evidence" value="ECO:0007669"/>
    <property type="project" value="InterPro"/>
</dbReference>
<evidence type="ECO:0000256" key="8">
    <source>
        <dbReference type="ARBA" id="ARBA00022792"/>
    </source>
</evidence>
<evidence type="ECO:0000256" key="4">
    <source>
        <dbReference type="ARBA" id="ARBA00022448"/>
    </source>
</evidence>
<dbReference type="Pfam" id="PF02939">
    <property type="entry name" value="UcrQ"/>
    <property type="match status" value="1"/>
</dbReference>
<dbReference type="PROSITE" id="PS50240">
    <property type="entry name" value="TRYPSIN_DOM"/>
    <property type="match status" value="2"/>
</dbReference>
<dbReference type="FunFam" id="2.40.10.10:FF:000068">
    <property type="entry name" value="transmembrane protease serine 2"/>
    <property type="match status" value="1"/>
</dbReference>
<comment type="subcellular location">
    <subcellularLocation>
        <location evidence="1 17">Mitochondrion inner membrane</location>
        <topology evidence="1 17">Single-pass membrane protein</topology>
    </subcellularLocation>
</comment>
<evidence type="ECO:0000256" key="5">
    <source>
        <dbReference type="ARBA" id="ARBA00022660"/>
    </source>
</evidence>
<evidence type="ECO:0000313" key="19">
    <source>
        <dbReference type="EMBL" id="KAF7993080.1"/>
    </source>
</evidence>
<dbReference type="PANTHER" id="PTHR24276">
    <property type="entry name" value="POLYSERASE-RELATED"/>
    <property type="match status" value="1"/>
</dbReference>
<dbReference type="Gene3D" id="2.40.10.10">
    <property type="entry name" value="Trypsin-like serine proteases"/>
    <property type="match status" value="3"/>
</dbReference>
<evidence type="ECO:0000256" key="9">
    <source>
        <dbReference type="ARBA" id="ARBA00022801"/>
    </source>
</evidence>
<evidence type="ECO:0000313" key="20">
    <source>
        <dbReference type="Proteomes" id="UP000639338"/>
    </source>
</evidence>
<keyword evidence="4 17" id="KW-0813">Transport</keyword>
<comment type="subunit">
    <text evidence="16 17">Component of the ubiquinol-cytochrome c oxidoreductase (cytochrome b-c1 complex, complex III, CIII), a multisubunit enzyme composed of 11 subunits. The complex is composed of 3 respiratory subunits cytochrome b, cytochrome c1 and Rieske protein UQCRFS1, 2 core protein subunits UQCRC1/QCR1 and UQCRC2/QCR2, and 6 low-molecular weight protein subunits UQCRH/QCR6, UQCRB/QCR7, UQCRQ/QCR8, UQCR10/QCR9, UQCR11/QCR10 and subunit 9, the cleavage product of Rieske protein UQCRFS1. The complex exists as an obligatory dimer and forms supercomplexes (SCs) in the inner mitochondrial membrane with NADH-ubiquinone oxidoreductase (complex I, CI) and cytochrome c oxidase (complex IV, CIV), resulting in different assemblies (supercomplex SCI(1)III(2)IV(1) and megacomplex MCI(2)III(2)IV(2)). Interacts with UQCC6.</text>
</comment>
<dbReference type="GO" id="GO:0006122">
    <property type="term" value="P:mitochondrial electron transport, ubiquinol to cytochrome c"/>
    <property type="evidence" value="ECO:0007669"/>
    <property type="project" value="UniProtKB-UniRule"/>
</dbReference>
<evidence type="ECO:0000256" key="10">
    <source>
        <dbReference type="ARBA" id="ARBA00022825"/>
    </source>
</evidence>
<dbReference type="GO" id="GO:0006508">
    <property type="term" value="P:proteolysis"/>
    <property type="evidence" value="ECO:0007669"/>
    <property type="project" value="UniProtKB-KW"/>
</dbReference>
<evidence type="ECO:0000256" key="16">
    <source>
        <dbReference type="ARBA" id="ARBA00047105"/>
    </source>
</evidence>
<evidence type="ECO:0000256" key="11">
    <source>
        <dbReference type="ARBA" id="ARBA00022982"/>
    </source>
</evidence>
<keyword evidence="10" id="KW-0720">Serine protease</keyword>
<dbReference type="Pfam" id="PF00089">
    <property type="entry name" value="Trypsin"/>
    <property type="match status" value="2"/>
</dbReference>
<keyword evidence="5 17" id="KW-0679">Respiratory chain</keyword>
<dbReference type="Gene3D" id="1.20.5.210">
    <property type="entry name" value="Cytochrome b-c1 complex subunit 8"/>
    <property type="match status" value="1"/>
</dbReference>
<dbReference type="SUPFAM" id="SSF81508">
    <property type="entry name" value="Ubiquinone-binding protein QP-C of cytochrome bc1 complex (Ubiquinol-cytochrome c reductase)"/>
    <property type="match status" value="1"/>
</dbReference>
<evidence type="ECO:0000256" key="1">
    <source>
        <dbReference type="ARBA" id="ARBA00004434"/>
    </source>
</evidence>
<dbReference type="FunFam" id="1.20.5.210:FF:000001">
    <property type="entry name" value="Cytochrome b-c1 complex subunit 8"/>
    <property type="match status" value="1"/>
</dbReference>
<comment type="caution">
    <text evidence="19">The sequence shown here is derived from an EMBL/GenBank/DDBJ whole genome shotgun (WGS) entry which is preliminary data.</text>
</comment>
<comment type="function">
    <text evidence="17">Component of the ubiquinol-cytochrome c oxidoreductase, a multisubunit transmembrane complex that is part of the mitochondrial electron transport chain which drives oxidative phosphorylation. The complex plays an important role in the uptake of multiple carbon sources present in different host niches.</text>
</comment>
<keyword evidence="15" id="KW-1015">Disulfide bond</keyword>
<keyword evidence="20" id="KW-1185">Reference proteome</keyword>
<evidence type="ECO:0000259" key="18">
    <source>
        <dbReference type="PROSITE" id="PS50240"/>
    </source>
</evidence>
<evidence type="ECO:0000256" key="7">
    <source>
        <dbReference type="ARBA" id="ARBA00022692"/>
    </source>
</evidence>
<evidence type="ECO:0000256" key="17">
    <source>
        <dbReference type="RuleBase" id="RU368118"/>
    </source>
</evidence>
<protein>
    <recommendedName>
        <fullName evidence="3 17">Cytochrome b-c1 complex subunit 8</fullName>
    </recommendedName>
    <alternativeName>
        <fullName evidence="17">Complex III subunit 8</fullName>
    </alternativeName>
</protein>
<gene>
    <name evidence="19" type="ORF">HCN44_005861</name>
</gene>
<keyword evidence="7" id="KW-0812">Transmembrane</keyword>
<organism evidence="19 20">
    <name type="scientific">Aphidius gifuensis</name>
    <name type="common">Parasitoid wasp</name>
    <dbReference type="NCBI Taxonomy" id="684658"/>
    <lineage>
        <taxon>Eukaryota</taxon>
        <taxon>Metazoa</taxon>
        <taxon>Ecdysozoa</taxon>
        <taxon>Arthropoda</taxon>
        <taxon>Hexapoda</taxon>
        <taxon>Insecta</taxon>
        <taxon>Pterygota</taxon>
        <taxon>Neoptera</taxon>
        <taxon>Endopterygota</taxon>
        <taxon>Hymenoptera</taxon>
        <taxon>Apocrita</taxon>
        <taxon>Ichneumonoidea</taxon>
        <taxon>Braconidae</taxon>
        <taxon>Aphidiinae</taxon>
        <taxon>Aphidius</taxon>
    </lineage>
</organism>
<dbReference type="EMBL" id="JACMRX010000003">
    <property type="protein sequence ID" value="KAF7993080.1"/>
    <property type="molecule type" value="Genomic_DNA"/>
</dbReference>
<dbReference type="InterPro" id="IPR036642">
    <property type="entry name" value="Cyt_bc1_su8_sf"/>
</dbReference>
<feature type="domain" description="Peptidase S1" evidence="18">
    <location>
        <begin position="1"/>
        <end position="204"/>
    </location>
</feature>
<dbReference type="CDD" id="cd00190">
    <property type="entry name" value="Tryp_SPc"/>
    <property type="match status" value="1"/>
</dbReference>
<dbReference type="InterPro" id="IPR004205">
    <property type="entry name" value="Cyt_bc1_su8"/>
</dbReference>
<sequence>MAFITSHPSTVSILYRGHHLCTGNIINEYDILTTASCVTSQIGVVYGNLQIYSGTSRLNFEEMDDLLKDVHLVMYHKDYTPRRFFTNDIAILRLKNQLILSASRQVLSMRDLNNIHNERRGTVIGWGKLPDYNFKHLKTIAIKFIKQRFCSNKIKHNLHNSQECFHPLTETSTVTQGDGGSRVTIFGYNKLFGIVSLTSTVVTYQISIFTISNGKKSSKITGGNSVSITNFPHQVSIRFMKYHVCAGSIVSDKHILTTASCISAENPRIIYANLEILSGTEDRIDENGAIHQVKLIIFHEDYKGIEHYWQNDLAILILTTQIVFTSKQRPGCLPINNLKSKDLWLSGWGGIPTLADPLSRYLQGLRVRDLSRERCHQYYEPFIPIGLHEGQSCAAPETFGALITPGDGGSPLTAFERVIGMVSINIPTLENPVMYTRVFLYPRLKMGLHFGNLAKIRGVVYFRLSPYEQKAFAGVISHGVPNIIRRMREQVFRVVPPFIISYMVYSWANAEHEKFIRKNPKDYENDV</sequence>
<evidence type="ECO:0000256" key="6">
    <source>
        <dbReference type="ARBA" id="ARBA00022670"/>
    </source>
</evidence>
<keyword evidence="6" id="KW-0645">Protease</keyword>
<name>A0A835CU86_APHGI</name>